<name>A0A1X7SZZ7_AMPQE</name>
<evidence type="ECO:0000256" key="1">
    <source>
        <dbReference type="SAM" id="Coils"/>
    </source>
</evidence>
<feature type="coiled-coil region" evidence="1">
    <location>
        <begin position="33"/>
        <end position="102"/>
    </location>
</feature>
<feature type="transmembrane region" description="Helical" evidence="2">
    <location>
        <begin position="12"/>
        <end position="28"/>
    </location>
</feature>
<proteinExistence type="predicted"/>
<organism evidence="3">
    <name type="scientific">Amphimedon queenslandica</name>
    <name type="common">Sponge</name>
    <dbReference type="NCBI Taxonomy" id="400682"/>
    <lineage>
        <taxon>Eukaryota</taxon>
        <taxon>Metazoa</taxon>
        <taxon>Porifera</taxon>
        <taxon>Demospongiae</taxon>
        <taxon>Heteroscleromorpha</taxon>
        <taxon>Haplosclerida</taxon>
        <taxon>Niphatidae</taxon>
        <taxon>Amphimedon</taxon>
    </lineage>
</organism>
<evidence type="ECO:0000313" key="3">
    <source>
        <dbReference type="EnsemblMetazoa" id="Aqu2.1.07645_001"/>
    </source>
</evidence>
<keyword evidence="2" id="KW-1133">Transmembrane helix</keyword>
<keyword evidence="1" id="KW-0175">Coiled coil</keyword>
<evidence type="ECO:0000256" key="2">
    <source>
        <dbReference type="SAM" id="Phobius"/>
    </source>
</evidence>
<dbReference type="EnsemblMetazoa" id="Aqu2.1.07645_001">
    <property type="protein sequence ID" value="Aqu2.1.07645_001"/>
    <property type="gene ID" value="Aqu2.1.07645"/>
</dbReference>
<accession>A0A1X7SZZ7</accession>
<reference evidence="3" key="1">
    <citation type="submission" date="2017-05" db="UniProtKB">
        <authorList>
            <consortium name="EnsemblMetazoa"/>
        </authorList>
    </citation>
    <scope>IDENTIFICATION</scope>
</reference>
<keyword evidence="2" id="KW-0812">Transmembrane</keyword>
<protein>
    <submittedName>
        <fullName evidence="3">Uncharacterized protein</fullName>
    </submittedName>
</protein>
<sequence>MGRFMAFNTLYFYYALVIMIAVLSITTYEDEEKMDQAYENKSLTNELERLKREKKQNEDKLEDGKKEISVLKEKLKELEKELAEKEEENKSLTENLKGTKYQAKYRY</sequence>
<keyword evidence="2" id="KW-0472">Membrane</keyword>
<dbReference type="InParanoid" id="A0A1X7SZZ7"/>
<dbReference type="AlphaFoldDB" id="A0A1X7SZZ7"/>